<dbReference type="InterPro" id="IPR043504">
    <property type="entry name" value="Peptidase_S1_PA_chymotrypsin"/>
</dbReference>
<dbReference type="AlphaFoldDB" id="A0AAV8Y299"/>
<reference evidence="2" key="1">
    <citation type="journal article" date="2023" name="Insect Mol. Biol.">
        <title>Genome sequencing provides insights into the evolution of gene families encoding plant cell wall-degrading enzymes in longhorned beetles.</title>
        <authorList>
            <person name="Shin N.R."/>
            <person name="Okamura Y."/>
            <person name="Kirsch R."/>
            <person name="Pauchet Y."/>
        </authorList>
    </citation>
    <scope>NUCLEOTIDE SEQUENCE</scope>
    <source>
        <strain evidence="2">AMC_N1</strain>
    </source>
</reference>
<feature type="domain" description="Peptidase S1" evidence="1">
    <location>
        <begin position="32"/>
        <end position="66"/>
    </location>
</feature>
<evidence type="ECO:0000313" key="3">
    <source>
        <dbReference type="Proteomes" id="UP001162162"/>
    </source>
</evidence>
<proteinExistence type="predicted"/>
<dbReference type="Proteomes" id="UP001162162">
    <property type="component" value="Unassembled WGS sequence"/>
</dbReference>
<sequence>MAQDSVFVVSFAREAVTARPVAAVEFETLLFSNEKTVGILSFGSDQCGAPGVPSVYTNIKKYITWIRENTPQVYGN</sequence>
<dbReference type="InterPro" id="IPR001254">
    <property type="entry name" value="Trypsin_dom"/>
</dbReference>
<name>A0AAV8Y299_9CUCU</name>
<dbReference type="EMBL" id="JAPWTK010000237">
    <property type="protein sequence ID" value="KAJ8944843.1"/>
    <property type="molecule type" value="Genomic_DNA"/>
</dbReference>
<evidence type="ECO:0000259" key="1">
    <source>
        <dbReference type="Pfam" id="PF00089"/>
    </source>
</evidence>
<keyword evidence="3" id="KW-1185">Reference proteome</keyword>
<protein>
    <recommendedName>
        <fullName evidence="1">Peptidase S1 domain-containing protein</fullName>
    </recommendedName>
</protein>
<dbReference type="Pfam" id="PF00089">
    <property type="entry name" value="Trypsin"/>
    <property type="match status" value="1"/>
</dbReference>
<accession>A0AAV8Y299</accession>
<dbReference type="InterPro" id="IPR009003">
    <property type="entry name" value="Peptidase_S1_PA"/>
</dbReference>
<evidence type="ECO:0000313" key="2">
    <source>
        <dbReference type="EMBL" id="KAJ8944843.1"/>
    </source>
</evidence>
<comment type="caution">
    <text evidence="2">The sequence shown here is derived from an EMBL/GenBank/DDBJ whole genome shotgun (WGS) entry which is preliminary data.</text>
</comment>
<dbReference type="Gene3D" id="2.40.10.10">
    <property type="entry name" value="Trypsin-like serine proteases"/>
    <property type="match status" value="1"/>
</dbReference>
<organism evidence="2 3">
    <name type="scientific">Aromia moschata</name>
    <dbReference type="NCBI Taxonomy" id="1265417"/>
    <lineage>
        <taxon>Eukaryota</taxon>
        <taxon>Metazoa</taxon>
        <taxon>Ecdysozoa</taxon>
        <taxon>Arthropoda</taxon>
        <taxon>Hexapoda</taxon>
        <taxon>Insecta</taxon>
        <taxon>Pterygota</taxon>
        <taxon>Neoptera</taxon>
        <taxon>Endopterygota</taxon>
        <taxon>Coleoptera</taxon>
        <taxon>Polyphaga</taxon>
        <taxon>Cucujiformia</taxon>
        <taxon>Chrysomeloidea</taxon>
        <taxon>Cerambycidae</taxon>
        <taxon>Cerambycinae</taxon>
        <taxon>Callichromatini</taxon>
        <taxon>Aromia</taxon>
    </lineage>
</organism>
<dbReference type="SUPFAM" id="SSF50494">
    <property type="entry name" value="Trypsin-like serine proteases"/>
    <property type="match status" value="1"/>
</dbReference>
<dbReference type="GO" id="GO:0004252">
    <property type="term" value="F:serine-type endopeptidase activity"/>
    <property type="evidence" value="ECO:0007669"/>
    <property type="project" value="InterPro"/>
</dbReference>
<dbReference type="GO" id="GO:0006508">
    <property type="term" value="P:proteolysis"/>
    <property type="evidence" value="ECO:0007669"/>
    <property type="project" value="InterPro"/>
</dbReference>
<gene>
    <name evidence="2" type="ORF">NQ318_012990</name>
</gene>